<dbReference type="InterPro" id="IPR015807">
    <property type="entry name" value="His-tRNA-ligase"/>
</dbReference>
<dbReference type="NCBIfam" id="TIGR00442">
    <property type="entry name" value="hisS"/>
    <property type="match status" value="1"/>
</dbReference>
<organism evidence="11 12">
    <name type="scientific">Halobacteroides halobius (strain ATCC 35273 / DSM 5150 / MD-1)</name>
    <dbReference type="NCBI Taxonomy" id="748449"/>
    <lineage>
        <taxon>Bacteria</taxon>
        <taxon>Bacillati</taxon>
        <taxon>Bacillota</taxon>
        <taxon>Clostridia</taxon>
        <taxon>Halanaerobiales</taxon>
        <taxon>Halobacteroidaceae</taxon>
        <taxon>Halobacteroides</taxon>
    </lineage>
</organism>
<protein>
    <recommendedName>
        <fullName evidence="8">Histidine--tRNA ligase</fullName>
        <ecNumber evidence="8">6.1.1.21</ecNumber>
    </recommendedName>
    <alternativeName>
        <fullName evidence="8">Histidyl-tRNA synthetase</fullName>
        <shortName evidence="8">HisRS</shortName>
    </alternativeName>
</protein>
<dbReference type="GO" id="GO:0006427">
    <property type="term" value="P:histidyl-tRNA aminoacylation"/>
    <property type="evidence" value="ECO:0007669"/>
    <property type="project" value="UniProtKB-UniRule"/>
</dbReference>
<feature type="binding site" evidence="9">
    <location>
        <position position="110"/>
    </location>
    <ligand>
        <name>L-histidine</name>
        <dbReference type="ChEBI" id="CHEBI:57595"/>
    </ligand>
</feature>
<dbReference type="InterPro" id="IPR041715">
    <property type="entry name" value="HisRS-like_core"/>
</dbReference>
<evidence type="ECO:0000256" key="5">
    <source>
        <dbReference type="ARBA" id="ARBA00022605"/>
    </source>
</evidence>
<comment type="subunit">
    <text evidence="8">Homodimer.</text>
</comment>
<feature type="binding site" evidence="9">
    <location>
        <begin position="80"/>
        <end position="82"/>
    </location>
    <ligand>
        <name>L-histidine</name>
        <dbReference type="ChEBI" id="CHEBI:57595"/>
    </ligand>
</feature>
<dbReference type="InterPro" id="IPR045864">
    <property type="entry name" value="aa-tRNA-synth_II/BPL/LPL"/>
</dbReference>
<dbReference type="GO" id="GO:0005524">
    <property type="term" value="F:ATP binding"/>
    <property type="evidence" value="ECO:0007669"/>
    <property type="project" value="UniProtKB-UniRule"/>
</dbReference>
<dbReference type="PROSITE" id="PS50862">
    <property type="entry name" value="AA_TRNA_LIGASE_II"/>
    <property type="match status" value="1"/>
</dbReference>
<dbReference type="GO" id="GO:0004821">
    <property type="term" value="F:histidine-tRNA ligase activity"/>
    <property type="evidence" value="ECO:0007669"/>
    <property type="project" value="UniProtKB-UniRule"/>
</dbReference>
<feature type="binding site" evidence="9">
    <location>
        <begin position="273"/>
        <end position="274"/>
    </location>
    <ligand>
        <name>L-histidine</name>
        <dbReference type="ChEBI" id="CHEBI:57595"/>
    </ligand>
</feature>
<evidence type="ECO:0000256" key="6">
    <source>
        <dbReference type="ARBA" id="ARBA00023102"/>
    </source>
</evidence>
<dbReference type="KEGG" id="hhl:Halha_0988"/>
<dbReference type="InterPro" id="IPR004516">
    <property type="entry name" value="HisRS/HisZ"/>
</dbReference>
<keyword evidence="5" id="KW-0028">Amino-acid biosynthesis</keyword>
<keyword evidence="11" id="KW-0808">Transferase</keyword>
<dbReference type="SUPFAM" id="SSF55681">
    <property type="entry name" value="Class II aaRS and biotin synthetases"/>
    <property type="match status" value="1"/>
</dbReference>
<dbReference type="HOGENOM" id="CLU_025113_0_2_9"/>
<comment type="function">
    <text evidence="7">Required for the first step of histidine biosynthesis. May allow the feedback regulation of ATP phosphoribosyltransferase activity by histidine.</text>
</comment>
<dbReference type="InterPro" id="IPR004517">
    <property type="entry name" value="HisZ"/>
</dbReference>
<keyword evidence="12" id="KW-1185">Reference proteome</keyword>
<keyword evidence="8" id="KW-0436">Ligase</keyword>
<evidence type="ECO:0000313" key="12">
    <source>
        <dbReference type="Proteomes" id="UP000010880"/>
    </source>
</evidence>
<keyword evidence="11" id="KW-0328">Glycosyltransferase</keyword>
<dbReference type="PIRSF" id="PIRSF001549">
    <property type="entry name" value="His-tRNA_synth"/>
    <property type="match status" value="1"/>
</dbReference>
<accession>L0K9B7</accession>
<reference evidence="12" key="1">
    <citation type="submission" date="2012-02" db="EMBL/GenBank/DDBJ databases">
        <title>The complete genome of Halobacteroides halobius DSM 5150.</title>
        <authorList>
            <person name="Lucas S."/>
            <person name="Copeland A."/>
            <person name="Lapidus A."/>
            <person name="Glavina del Rio T."/>
            <person name="Dalin E."/>
            <person name="Tice H."/>
            <person name="Bruce D."/>
            <person name="Goodwin L."/>
            <person name="Pitluck S."/>
            <person name="Peters L."/>
            <person name="Mikhailova N."/>
            <person name="Gu W."/>
            <person name="Kyrpides N."/>
            <person name="Mavromatis K."/>
            <person name="Ivanova N."/>
            <person name="Brettin T."/>
            <person name="Detter J.C."/>
            <person name="Han C."/>
            <person name="Larimer F."/>
            <person name="Land M."/>
            <person name="Hauser L."/>
            <person name="Markowitz V."/>
            <person name="Cheng J.-F."/>
            <person name="Hugenholtz P."/>
            <person name="Woyke T."/>
            <person name="Wu D."/>
            <person name="Tindall B."/>
            <person name="Pomrenke H."/>
            <person name="Brambilla E."/>
            <person name="Klenk H.-P."/>
            <person name="Eisen J.A."/>
        </authorList>
    </citation>
    <scope>NUCLEOTIDE SEQUENCE [LARGE SCALE GENOMIC DNA]</scope>
    <source>
        <strain evidence="12">ATCC 35273 / DSM 5150 / MD-1</strain>
    </source>
</reference>
<sequence length="418" mass="47101">MTINKLQRPGGTKDFLPDLAAKKEYIEDQLNEVFTKWGYEKIITPTIEYYDLLSEATEGLQTKMYKFFNRKGEIIALRPEMTAPIARLVATELKEEPLPLRLAYQSNVFRYETPRAGRYREFYQAGIELFGVKTPLGDAEVIAIAAQSLEQAGLKNFKIDIGDVDYFTGIMEAANLPNSLQNKVRTALSSRNFVELEELLTASNLTFEQQEAILKGARLRGGPSVLKEAKELIANQASLQALENLKEVYHNLKLLGVASHICIDLGVVRSFDYYTGIVFEGYSQDLGYTICGGGRYDKLVEEFGYPISATGFAIGVDRLLLSLQKQDYQFPDFKAGVLLLVNSENKQEGFALAADLRQSGYQVELELIKREIKEIIEYASTKGLDRILALDDQKLDLEFKRKEILGVKVKEISLRKGE</sequence>
<evidence type="ECO:0000256" key="8">
    <source>
        <dbReference type="HAMAP-Rule" id="MF_00127"/>
    </source>
</evidence>
<dbReference type="CDD" id="cd00773">
    <property type="entry name" value="HisRS-like_core"/>
    <property type="match status" value="1"/>
</dbReference>
<dbReference type="GO" id="GO:0140096">
    <property type="term" value="F:catalytic activity, acting on a protein"/>
    <property type="evidence" value="ECO:0007669"/>
    <property type="project" value="UniProtKB-ARBA"/>
</dbReference>
<evidence type="ECO:0000313" key="11">
    <source>
        <dbReference type="EMBL" id="AGB40949.1"/>
    </source>
</evidence>
<dbReference type="HAMAP" id="MF_00127">
    <property type="entry name" value="His_tRNA_synth"/>
    <property type="match status" value="1"/>
</dbReference>
<keyword evidence="6" id="KW-0368">Histidine biosynthesis</keyword>
<dbReference type="EMBL" id="CP003359">
    <property type="protein sequence ID" value="AGB40949.1"/>
    <property type="molecule type" value="Genomic_DNA"/>
</dbReference>
<proteinExistence type="inferred from homology"/>
<dbReference type="InterPro" id="IPR006195">
    <property type="entry name" value="aa-tRNA-synth_II"/>
</dbReference>
<feature type="domain" description="Aminoacyl-transfer RNA synthetases class-II family profile" evidence="10">
    <location>
        <begin position="26"/>
        <end position="331"/>
    </location>
</feature>
<evidence type="ECO:0000256" key="9">
    <source>
        <dbReference type="PIRSR" id="PIRSR001549-1"/>
    </source>
</evidence>
<dbReference type="HAMAP" id="MF_00125">
    <property type="entry name" value="HisZ"/>
    <property type="match status" value="1"/>
</dbReference>
<dbReference type="eggNOG" id="COG3705">
    <property type="taxonomic scope" value="Bacteria"/>
</dbReference>
<dbReference type="NCBIfam" id="TIGR00443">
    <property type="entry name" value="hisZ_biosyn_reg"/>
    <property type="match status" value="1"/>
</dbReference>
<evidence type="ECO:0000256" key="4">
    <source>
        <dbReference type="ARBA" id="ARBA00022490"/>
    </source>
</evidence>
<dbReference type="PANTHER" id="PTHR43707:SF6">
    <property type="entry name" value="ATP PHOSPHORIBOSYLTRANSFERASE REGULATORY SUBUNIT"/>
    <property type="match status" value="1"/>
</dbReference>
<dbReference type="RefSeq" id="WP_015326674.1">
    <property type="nucleotide sequence ID" value="NC_019978.1"/>
</dbReference>
<gene>
    <name evidence="8" type="primary">hisS</name>
    <name evidence="11" type="ordered locus">Halha_0988</name>
</gene>
<feature type="binding site" evidence="9">
    <location>
        <position position="128"/>
    </location>
    <ligand>
        <name>L-histidine</name>
        <dbReference type="ChEBI" id="CHEBI:57595"/>
    </ligand>
</feature>
<dbReference type="AlphaFoldDB" id="L0K9B7"/>
<dbReference type="GO" id="GO:0000105">
    <property type="term" value="P:L-histidine biosynthetic process"/>
    <property type="evidence" value="ECO:0007669"/>
    <property type="project" value="UniProtKB-UniPathway"/>
</dbReference>
<feature type="binding site" evidence="9">
    <location>
        <position position="124"/>
    </location>
    <ligand>
        <name>L-histidine</name>
        <dbReference type="ChEBI" id="CHEBI:57595"/>
    </ligand>
</feature>
<dbReference type="PATRIC" id="fig|748449.3.peg.941"/>
<evidence type="ECO:0000256" key="1">
    <source>
        <dbReference type="ARBA" id="ARBA00004496"/>
    </source>
</evidence>
<keyword evidence="8" id="KW-0067">ATP-binding</keyword>
<dbReference type="UniPathway" id="UPA00031">
    <property type="reaction ID" value="UER00006"/>
</dbReference>
<evidence type="ECO:0000256" key="3">
    <source>
        <dbReference type="ARBA" id="ARBA00005539"/>
    </source>
</evidence>
<keyword evidence="8 11" id="KW-0030">Aminoacyl-tRNA synthetase</keyword>
<comment type="subcellular location">
    <subcellularLocation>
        <location evidence="1 8">Cytoplasm</location>
    </subcellularLocation>
</comment>
<keyword evidence="4 8" id="KW-0963">Cytoplasm</keyword>
<name>L0K9B7_HALHC</name>
<comment type="similarity">
    <text evidence="3">Belongs to the class-II aminoacyl-tRNA synthetase family. HisZ subfamily.</text>
</comment>
<evidence type="ECO:0000256" key="2">
    <source>
        <dbReference type="ARBA" id="ARBA00004667"/>
    </source>
</evidence>
<feature type="binding site" evidence="9">
    <location>
        <position position="269"/>
    </location>
    <ligand>
        <name>L-histidine</name>
        <dbReference type="ChEBI" id="CHEBI:57595"/>
    </ligand>
</feature>
<dbReference type="STRING" id="748449.Halha_0988"/>
<evidence type="ECO:0000259" key="10">
    <source>
        <dbReference type="PROSITE" id="PS50862"/>
    </source>
</evidence>
<dbReference type="Pfam" id="PF13393">
    <property type="entry name" value="tRNA-synt_His"/>
    <property type="match status" value="1"/>
</dbReference>
<dbReference type="Proteomes" id="UP000010880">
    <property type="component" value="Chromosome"/>
</dbReference>
<keyword evidence="8" id="KW-0648">Protein biosynthesis</keyword>
<dbReference type="PANTHER" id="PTHR43707">
    <property type="entry name" value="HISTIDYL-TRNA SYNTHETASE"/>
    <property type="match status" value="1"/>
</dbReference>
<comment type="catalytic activity">
    <reaction evidence="8">
        <text>tRNA(His) + L-histidine + ATP = L-histidyl-tRNA(His) + AMP + diphosphate + H(+)</text>
        <dbReference type="Rhea" id="RHEA:17313"/>
        <dbReference type="Rhea" id="RHEA-COMP:9665"/>
        <dbReference type="Rhea" id="RHEA-COMP:9689"/>
        <dbReference type="ChEBI" id="CHEBI:15378"/>
        <dbReference type="ChEBI" id="CHEBI:30616"/>
        <dbReference type="ChEBI" id="CHEBI:33019"/>
        <dbReference type="ChEBI" id="CHEBI:57595"/>
        <dbReference type="ChEBI" id="CHEBI:78442"/>
        <dbReference type="ChEBI" id="CHEBI:78527"/>
        <dbReference type="ChEBI" id="CHEBI:456215"/>
        <dbReference type="EC" id="6.1.1.21"/>
    </reaction>
</comment>
<dbReference type="GO" id="GO:0016757">
    <property type="term" value="F:glycosyltransferase activity"/>
    <property type="evidence" value="ECO:0007669"/>
    <property type="project" value="UniProtKB-KW"/>
</dbReference>
<keyword evidence="8" id="KW-0547">Nucleotide-binding</keyword>
<dbReference type="GO" id="GO:0005737">
    <property type="term" value="C:cytoplasm"/>
    <property type="evidence" value="ECO:0007669"/>
    <property type="project" value="UniProtKB-SubCell"/>
</dbReference>
<dbReference type="Gene3D" id="3.30.930.10">
    <property type="entry name" value="Bira Bifunctional Protein, Domain 2"/>
    <property type="match status" value="1"/>
</dbReference>
<comment type="pathway">
    <text evidence="2">Amino-acid biosynthesis; L-histidine biosynthesis; L-histidine from 5-phospho-alpha-D-ribose 1-diphosphate: step 1/9.</text>
</comment>
<evidence type="ECO:0000256" key="7">
    <source>
        <dbReference type="ARBA" id="ARBA00025246"/>
    </source>
</evidence>
<dbReference type="EC" id="6.1.1.21" evidence="8"/>